<feature type="repeat" description="PPR" evidence="3">
    <location>
        <begin position="436"/>
        <end position="470"/>
    </location>
</feature>
<dbReference type="GO" id="GO:0008270">
    <property type="term" value="F:zinc ion binding"/>
    <property type="evidence" value="ECO:0007669"/>
    <property type="project" value="InterPro"/>
</dbReference>
<dbReference type="InterPro" id="IPR046848">
    <property type="entry name" value="E_motif"/>
</dbReference>
<dbReference type="Pfam" id="PF01535">
    <property type="entry name" value="PPR"/>
    <property type="match status" value="3"/>
</dbReference>
<dbReference type="GO" id="GO:0016787">
    <property type="term" value="F:hydrolase activity"/>
    <property type="evidence" value="ECO:0007669"/>
    <property type="project" value="UniProtKB-KW"/>
</dbReference>
<accession>A0A2I0BD74</accession>
<dbReference type="GO" id="GO:0009451">
    <property type="term" value="P:RNA modification"/>
    <property type="evidence" value="ECO:0007669"/>
    <property type="project" value="InterPro"/>
</dbReference>
<dbReference type="EMBL" id="KZ451890">
    <property type="protein sequence ID" value="PKA65748.1"/>
    <property type="molecule type" value="Genomic_DNA"/>
</dbReference>
<dbReference type="Pfam" id="PF20431">
    <property type="entry name" value="E_motif"/>
    <property type="match status" value="1"/>
</dbReference>
<keyword evidence="2" id="KW-0677">Repeat</keyword>
<dbReference type="SUPFAM" id="SSF48452">
    <property type="entry name" value="TPR-like"/>
    <property type="match status" value="1"/>
</dbReference>
<dbReference type="Pfam" id="PF13041">
    <property type="entry name" value="PPR_2"/>
    <property type="match status" value="4"/>
</dbReference>
<evidence type="ECO:0000259" key="4">
    <source>
        <dbReference type="Pfam" id="PF14432"/>
    </source>
</evidence>
<protein>
    <submittedName>
        <fullName evidence="5">Pentatricopeptide repeat-containing protein</fullName>
        <ecNumber evidence="5">3.6.1.-</ecNumber>
    </submittedName>
</protein>
<dbReference type="Pfam" id="PF20430">
    <property type="entry name" value="Eplus_motif"/>
    <property type="match status" value="1"/>
</dbReference>
<dbReference type="FunFam" id="1.25.40.10:FF:000031">
    <property type="entry name" value="Pentatricopeptide repeat-containing protein mitochondrial"/>
    <property type="match status" value="1"/>
</dbReference>
<evidence type="ECO:0000313" key="5">
    <source>
        <dbReference type="EMBL" id="PKA65748.1"/>
    </source>
</evidence>
<feature type="repeat" description="PPR" evidence="3">
    <location>
        <begin position="339"/>
        <end position="373"/>
    </location>
</feature>
<dbReference type="PROSITE" id="PS51375">
    <property type="entry name" value="PPR"/>
    <property type="match status" value="5"/>
</dbReference>
<dbReference type="FunFam" id="1.25.40.10:FF:000366">
    <property type="entry name" value="Pentatricopeptide (PPR) repeat-containing protein"/>
    <property type="match status" value="1"/>
</dbReference>
<evidence type="ECO:0000256" key="3">
    <source>
        <dbReference type="PROSITE-ProRule" id="PRU00708"/>
    </source>
</evidence>
<dbReference type="Pfam" id="PF14432">
    <property type="entry name" value="DYW_deaminase"/>
    <property type="match status" value="1"/>
</dbReference>
<keyword evidence="6" id="KW-1185">Reference proteome</keyword>
<dbReference type="InterPro" id="IPR011990">
    <property type="entry name" value="TPR-like_helical_dom_sf"/>
</dbReference>
<evidence type="ECO:0000256" key="1">
    <source>
        <dbReference type="ARBA" id="ARBA00006643"/>
    </source>
</evidence>
<evidence type="ECO:0000313" key="6">
    <source>
        <dbReference type="Proteomes" id="UP000236161"/>
    </source>
</evidence>
<evidence type="ECO:0000256" key="2">
    <source>
        <dbReference type="ARBA" id="ARBA00022737"/>
    </source>
</evidence>
<dbReference type="GO" id="GO:0003723">
    <property type="term" value="F:RNA binding"/>
    <property type="evidence" value="ECO:0007669"/>
    <property type="project" value="InterPro"/>
</dbReference>
<dbReference type="Gene3D" id="1.25.40.10">
    <property type="entry name" value="Tetratricopeptide repeat domain"/>
    <property type="match status" value="5"/>
</dbReference>
<dbReference type="Proteomes" id="UP000236161">
    <property type="component" value="Unassembled WGS sequence"/>
</dbReference>
<feature type="domain" description="DYW" evidence="4">
    <location>
        <begin position="753"/>
        <end position="845"/>
    </location>
</feature>
<dbReference type="EC" id="3.6.1.-" evidence="5"/>
<feature type="repeat" description="PPR" evidence="3">
    <location>
        <begin position="135"/>
        <end position="169"/>
    </location>
</feature>
<dbReference type="InterPro" id="IPR002885">
    <property type="entry name" value="PPR_rpt"/>
</dbReference>
<dbReference type="InterPro" id="IPR046849">
    <property type="entry name" value="E2_motif"/>
</dbReference>
<sequence length="845" mass="94840">MTPGALPNLRATTHKSIISLLLQSSIVSKTISFSTAHQLLDEIPRRDLAELDRLIFDLSSNNLGEVAPDLFIETRCSELLGRCSDSIHGKQVHSFCIKRGYSDSISVGTSLVGMYMKLDSAGYARKVFDLMPHRNVVTSSSLINGYMQNGLQAEVSNLFFQMQTEGIRPNPYTFASFLASAAAHRALEKGRIAHCHVIKFGYVSAVFVCNSLMNMYSKCEVIEDAKLMFDEMPYNRDSVSWNSMMAGFVSNGFDSEAMEMFLKMRVKNIKPTLLSFVTVIRICANLKELVLAEQLHGCVMKEGYGMSSNILTGLMVVYTKCGKMEKAFLLFSSMAGARNVVTWTALISGYAQNGNNERAAIIFRDMRKDGSEPNDFTFSTILSASPFISPSQIHSQVIKTKYECVPSVGTALLDAYSKLGYTHEAFLVFRKIKEKDIVTWTAMLACFAQSGDTEGSIKLFMEMMYQKVKPNEFTLSSIINVCSSATASVDQGRQFHSISIKFKQQDSICVSSALLTMYAKKGSIETAYRIFERQPSRDLVSWNSMISGFAQHGYGKKALEIFRELENQGLEMDGITFIGVIMACTHTGLVEEGRKYFDSMVEDHGIRATMEHYACMVDLYGRAGKLEEAMEVIEGMPFKSDERIWRILLGACRVHRNVELGEIAAEKLIDLEPQDPAAYVLLSNIYAAAGNWEKRGRVRRMMEVRKVKKEAGRSWIQVKNKVHSFVAMDSSHPLSEGIYEKLKEMTKRIKEKGYVPDTSFVLHEMEEEKKEALLTLHSERLAIAFGLIATPEGTPLQIVKNLRVCGDCHAVIKLVSKMEEREIIVRDSNRFHHFKDGSCSCGDFW</sequence>
<dbReference type="InterPro" id="IPR046960">
    <property type="entry name" value="PPR_At4g14850-like_plant"/>
</dbReference>
<reference evidence="5 6" key="1">
    <citation type="journal article" date="2017" name="Nature">
        <title>The Apostasia genome and the evolution of orchids.</title>
        <authorList>
            <person name="Zhang G.Q."/>
            <person name="Liu K.W."/>
            <person name="Li Z."/>
            <person name="Lohaus R."/>
            <person name="Hsiao Y.Y."/>
            <person name="Niu S.C."/>
            <person name="Wang J.Y."/>
            <person name="Lin Y.C."/>
            <person name="Xu Q."/>
            <person name="Chen L.J."/>
            <person name="Yoshida K."/>
            <person name="Fujiwara S."/>
            <person name="Wang Z.W."/>
            <person name="Zhang Y.Q."/>
            <person name="Mitsuda N."/>
            <person name="Wang M."/>
            <person name="Liu G.H."/>
            <person name="Pecoraro L."/>
            <person name="Huang H.X."/>
            <person name="Xiao X.J."/>
            <person name="Lin M."/>
            <person name="Wu X.Y."/>
            <person name="Wu W.L."/>
            <person name="Chen Y.Y."/>
            <person name="Chang S.B."/>
            <person name="Sakamoto S."/>
            <person name="Ohme-Takagi M."/>
            <person name="Yagi M."/>
            <person name="Zeng S.J."/>
            <person name="Shen C.Y."/>
            <person name="Yeh C.M."/>
            <person name="Luo Y.B."/>
            <person name="Tsai W.C."/>
            <person name="Van de Peer Y."/>
            <person name="Liu Z.J."/>
        </authorList>
    </citation>
    <scope>NUCLEOTIDE SEQUENCE [LARGE SCALE GENOMIC DNA]</scope>
    <source>
        <strain evidence="6">cv. Shenzhen</strain>
        <tissue evidence="5">Stem</tissue>
    </source>
</reference>
<feature type="repeat" description="PPR" evidence="3">
    <location>
        <begin position="237"/>
        <end position="271"/>
    </location>
</feature>
<dbReference type="PANTHER" id="PTHR47926">
    <property type="entry name" value="PENTATRICOPEPTIDE REPEAT-CONTAINING PROTEIN"/>
    <property type="match status" value="1"/>
</dbReference>
<dbReference type="AlphaFoldDB" id="A0A2I0BD74"/>
<gene>
    <name evidence="5" type="primary">PCMP-H60</name>
    <name evidence="5" type="ORF">AXF42_Ash013163</name>
</gene>
<dbReference type="InterPro" id="IPR032867">
    <property type="entry name" value="DYW_dom"/>
</dbReference>
<dbReference type="OrthoDB" id="185373at2759"/>
<name>A0A2I0BD74_9ASPA</name>
<dbReference type="Pfam" id="PF13812">
    <property type="entry name" value="PPR_3"/>
    <property type="match status" value="1"/>
</dbReference>
<dbReference type="FunFam" id="1.25.40.10:FF:000196">
    <property type="entry name" value="Pentatricopeptide repeat-containing protein At4g14850"/>
    <property type="match status" value="1"/>
</dbReference>
<proteinExistence type="inferred from homology"/>
<keyword evidence="5" id="KW-0378">Hydrolase</keyword>
<dbReference type="PANTHER" id="PTHR47926:SF538">
    <property type="entry name" value="WHIM2 DOMAIN-CONTAINING PROTEIN"/>
    <property type="match status" value="1"/>
</dbReference>
<organism evidence="5 6">
    <name type="scientific">Apostasia shenzhenica</name>
    <dbReference type="NCBI Taxonomy" id="1088818"/>
    <lineage>
        <taxon>Eukaryota</taxon>
        <taxon>Viridiplantae</taxon>
        <taxon>Streptophyta</taxon>
        <taxon>Embryophyta</taxon>
        <taxon>Tracheophyta</taxon>
        <taxon>Spermatophyta</taxon>
        <taxon>Magnoliopsida</taxon>
        <taxon>Liliopsida</taxon>
        <taxon>Asparagales</taxon>
        <taxon>Orchidaceae</taxon>
        <taxon>Apostasioideae</taxon>
        <taxon>Apostasia</taxon>
    </lineage>
</organism>
<comment type="similarity">
    <text evidence="1">Belongs to the PPR family. PCMP-H subfamily.</text>
</comment>
<feature type="repeat" description="PPR" evidence="3">
    <location>
        <begin position="538"/>
        <end position="572"/>
    </location>
</feature>
<dbReference type="FunFam" id="1.25.40.10:FF:000201">
    <property type="entry name" value="Pentatricopeptide repeat-containing protein mitochondrial"/>
    <property type="match status" value="1"/>
</dbReference>
<dbReference type="NCBIfam" id="TIGR00756">
    <property type="entry name" value="PPR"/>
    <property type="match status" value="5"/>
</dbReference>
<dbReference type="FunFam" id="1.25.40.10:FF:000381">
    <property type="entry name" value="Pentatricopeptide repeat-containing protein"/>
    <property type="match status" value="1"/>
</dbReference>